<name>A0ACB6QQ98_9PLEO</name>
<evidence type="ECO:0000313" key="2">
    <source>
        <dbReference type="Proteomes" id="UP000799755"/>
    </source>
</evidence>
<accession>A0ACB6QQ98</accession>
<evidence type="ECO:0000313" key="1">
    <source>
        <dbReference type="EMBL" id="KAF2468743.1"/>
    </source>
</evidence>
<comment type="caution">
    <text evidence="1">The sequence shown here is derived from an EMBL/GenBank/DDBJ whole genome shotgun (WGS) entry which is preliminary data.</text>
</comment>
<sequence>MRYAMPSTARCTLSSFKPRSVPRVLLLSNKPLLPNRTRPRKLMRHLPDVSPSHHVKYVCILDTINPQNNSTPPASAMNGILMEADGFSSAENAAEDADVVVVDDVVPELVRISLENPSHFEEYENLAKSWLILIGRMFWQGIAIVVAGVRSSFFQLTISQIQAANIGMATIVNPTNPRFPRPQYGRSGIHCRPHPAGRTSPKIIEMRHGSSANSNSYSMLNYSPLTEPL</sequence>
<keyword evidence="2" id="KW-1185">Reference proteome</keyword>
<dbReference type="EMBL" id="MU003514">
    <property type="protein sequence ID" value="KAF2468743.1"/>
    <property type="molecule type" value="Genomic_DNA"/>
</dbReference>
<proteinExistence type="predicted"/>
<gene>
    <name evidence="1" type="ORF">BDR25DRAFT_357113</name>
</gene>
<protein>
    <submittedName>
        <fullName evidence="1">Uncharacterized protein</fullName>
    </submittedName>
</protein>
<organism evidence="1 2">
    <name type="scientific">Lindgomyces ingoldianus</name>
    <dbReference type="NCBI Taxonomy" id="673940"/>
    <lineage>
        <taxon>Eukaryota</taxon>
        <taxon>Fungi</taxon>
        <taxon>Dikarya</taxon>
        <taxon>Ascomycota</taxon>
        <taxon>Pezizomycotina</taxon>
        <taxon>Dothideomycetes</taxon>
        <taxon>Pleosporomycetidae</taxon>
        <taxon>Pleosporales</taxon>
        <taxon>Lindgomycetaceae</taxon>
        <taxon>Lindgomyces</taxon>
    </lineage>
</organism>
<dbReference type="Proteomes" id="UP000799755">
    <property type="component" value="Unassembled WGS sequence"/>
</dbReference>
<reference evidence="1" key="1">
    <citation type="journal article" date="2020" name="Stud. Mycol.">
        <title>101 Dothideomycetes genomes: a test case for predicting lifestyles and emergence of pathogens.</title>
        <authorList>
            <person name="Haridas S."/>
            <person name="Albert R."/>
            <person name="Binder M."/>
            <person name="Bloem J."/>
            <person name="Labutti K."/>
            <person name="Salamov A."/>
            <person name="Andreopoulos B."/>
            <person name="Baker S."/>
            <person name="Barry K."/>
            <person name="Bills G."/>
            <person name="Bluhm B."/>
            <person name="Cannon C."/>
            <person name="Castanera R."/>
            <person name="Culley D."/>
            <person name="Daum C."/>
            <person name="Ezra D."/>
            <person name="Gonzalez J."/>
            <person name="Henrissat B."/>
            <person name="Kuo A."/>
            <person name="Liang C."/>
            <person name="Lipzen A."/>
            <person name="Lutzoni F."/>
            <person name="Magnuson J."/>
            <person name="Mondo S."/>
            <person name="Nolan M."/>
            <person name="Ohm R."/>
            <person name="Pangilinan J."/>
            <person name="Park H.-J."/>
            <person name="Ramirez L."/>
            <person name="Alfaro M."/>
            <person name="Sun H."/>
            <person name="Tritt A."/>
            <person name="Yoshinaga Y."/>
            <person name="Zwiers L.-H."/>
            <person name="Turgeon B."/>
            <person name="Goodwin S."/>
            <person name="Spatafora J."/>
            <person name="Crous P."/>
            <person name="Grigoriev I."/>
        </authorList>
    </citation>
    <scope>NUCLEOTIDE SEQUENCE</scope>
    <source>
        <strain evidence="1">ATCC 200398</strain>
    </source>
</reference>